<keyword evidence="1" id="KW-1133">Transmembrane helix</keyword>
<feature type="transmembrane region" description="Helical" evidence="1">
    <location>
        <begin position="152"/>
        <end position="176"/>
    </location>
</feature>
<protein>
    <recommendedName>
        <fullName evidence="4">ABC transporter permease</fullName>
    </recommendedName>
</protein>
<evidence type="ECO:0000313" key="2">
    <source>
        <dbReference type="EMBL" id="MBC3806704.1"/>
    </source>
</evidence>
<feature type="transmembrane region" description="Helical" evidence="1">
    <location>
        <begin position="326"/>
        <end position="346"/>
    </location>
</feature>
<sequence>MSNSATPKFSFTYSRSVSNYLVNLFLILLATAYAILLLNQNDKQWSFYATIFAGVCLFSLMIGGLKWGRVLLTGARVFHHTQTPSRLWQAWQRAILTRASLLLILVFLAISILELSHQSLFPTTALLAMASLSLALGFSLSLAFNNYLNTRCYLLLLAVAPYLVYVVLDSGITQWIEASWEWHFPVMLTWPILVLGALLYWEKPPENKGKSLFLQLKELGFISKLRHFYYRFTDLRSFRVRQKNDPLATSDRIFRSAGLVWFLLLSSNFLVEWQASVTLVHLILLVAFAAFSSSYIVVKDLHWRFILLPNNFQQGRIANHLLRSSMTYYGFWALILFVLLYGATMFFEMPTTLHRTTYTSLVSIAILAVELVSAFCIGLVIRGSKKPERSLFYLFMTCLVMAAAVTSYFYLQQVNPLKAAIFTMNASYVLCVIASGIVALIYANKLWTRERLLAYL</sequence>
<keyword evidence="1" id="KW-0812">Transmembrane</keyword>
<feature type="transmembrane region" description="Helical" evidence="1">
    <location>
        <begin position="45"/>
        <end position="65"/>
    </location>
</feature>
<dbReference type="RefSeq" id="WP_186921800.1">
    <property type="nucleotide sequence ID" value="NZ_JACOFW010000004.1"/>
</dbReference>
<gene>
    <name evidence="2" type="ORF">H8K52_05005</name>
</gene>
<accession>A0ABR6X184</accession>
<feature type="transmembrane region" description="Helical" evidence="1">
    <location>
        <begin position="20"/>
        <end position="39"/>
    </location>
</feature>
<feature type="transmembrane region" description="Helical" evidence="1">
    <location>
        <begin position="358"/>
        <end position="380"/>
    </location>
</feature>
<evidence type="ECO:0000313" key="3">
    <source>
        <dbReference type="Proteomes" id="UP000648257"/>
    </source>
</evidence>
<evidence type="ECO:0008006" key="4">
    <source>
        <dbReference type="Google" id="ProtNLM"/>
    </source>
</evidence>
<dbReference type="EMBL" id="JACOFW010000004">
    <property type="protein sequence ID" value="MBC3806704.1"/>
    <property type="molecule type" value="Genomic_DNA"/>
</dbReference>
<organism evidence="2 3">
    <name type="scientific">Undibacterium seohonense</name>
    <dbReference type="NCBI Taxonomy" id="1344950"/>
    <lineage>
        <taxon>Bacteria</taxon>
        <taxon>Pseudomonadati</taxon>
        <taxon>Pseudomonadota</taxon>
        <taxon>Betaproteobacteria</taxon>
        <taxon>Burkholderiales</taxon>
        <taxon>Oxalobacteraceae</taxon>
        <taxon>Undibacterium</taxon>
    </lineage>
</organism>
<dbReference type="Proteomes" id="UP000648257">
    <property type="component" value="Unassembled WGS sequence"/>
</dbReference>
<feature type="transmembrane region" description="Helical" evidence="1">
    <location>
        <begin position="392"/>
        <end position="411"/>
    </location>
</feature>
<keyword evidence="1" id="KW-0472">Membrane</keyword>
<feature type="transmembrane region" description="Helical" evidence="1">
    <location>
        <begin position="125"/>
        <end position="145"/>
    </location>
</feature>
<feature type="transmembrane region" description="Helical" evidence="1">
    <location>
        <begin position="277"/>
        <end position="298"/>
    </location>
</feature>
<evidence type="ECO:0000256" key="1">
    <source>
        <dbReference type="SAM" id="Phobius"/>
    </source>
</evidence>
<feature type="transmembrane region" description="Helical" evidence="1">
    <location>
        <begin position="253"/>
        <end position="271"/>
    </location>
</feature>
<feature type="transmembrane region" description="Helical" evidence="1">
    <location>
        <begin position="95"/>
        <end position="113"/>
    </location>
</feature>
<feature type="transmembrane region" description="Helical" evidence="1">
    <location>
        <begin position="182"/>
        <end position="201"/>
    </location>
</feature>
<feature type="transmembrane region" description="Helical" evidence="1">
    <location>
        <begin position="417"/>
        <end position="443"/>
    </location>
</feature>
<proteinExistence type="predicted"/>
<reference evidence="2 3" key="1">
    <citation type="submission" date="2020-08" db="EMBL/GenBank/DDBJ databases">
        <title>Novel species isolated from subtropical streams in China.</title>
        <authorList>
            <person name="Lu H."/>
        </authorList>
    </citation>
    <scope>NUCLEOTIDE SEQUENCE [LARGE SCALE GENOMIC DNA]</scope>
    <source>
        <strain evidence="2 3">KACC 16656</strain>
    </source>
</reference>
<keyword evidence="3" id="KW-1185">Reference proteome</keyword>
<comment type="caution">
    <text evidence="2">The sequence shown here is derived from an EMBL/GenBank/DDBJ whole genome shotgun (WGS) entry which is preliminary data.</text>
</comment>
<name>A0ABR6X184_9BURK</name>